<gene>
    <name evidence="1" type="ORF">RUM43_005395</name>
</gene>
<comment type="caution">
    <text evidence="1">The sequence shown here is derived from an EMBL/GenBank/DDBJ whole genome shotgun (WGS) entry which is preliminary data.</text>
</comment>
<evidence type="ECO:0000313" key="2">
    <source>
        <dbReference type="Proteomes" id="UP001372834"/>
    </source>
</evidence>
<accession>A0AAN8S8M2</accession>
<dbReference type="Proteomes" id="UP001372834">
    <property type="component" value="Unassembled WGS sequence"/>
</dbReference>
<name>A0AAN8S8M2_POLSC</name>
<reference evidence="1 2" key="1">
    <citation type="submission" date="2023-10" db="EMBL/GenBank/DDBJ databases">
        <title>Genomes of two closely related lineages of the louse Polyplax serrata with different host specificities.</title>
        <authorList>
            <person name="Martinu J."/>
            <person name="Tarabai H."/>
            <person name="Stefka J."/>
            <person name="Hypsa V."/>
        </authorList>
    </citation>
    <scope>NUCLEOTIDE SEQUENCE [LARGE SCALE GENOMIC DNA]</scope>
    <source>
        <strain evidence="1">HR10_N</strain>
    </source>
</reference>
<proteinExistence type="predicted"/>
<organism evidence="1 2">
    <name type="scientific">Polyplax serrata</name>
    <name type="common">Common mouse louse</name>
    <dbReference type="NCBI Taxonomy" id="468196"/>
    <lineage>
        <taxon>Eukaryota</taxon>
        <taxon>Metazoa</taxon>
        <taxon>Ecdysozoa</taxon>
        <taxon>Arthropoda</taxon>
        <taxon>Hexapoda</taxon>
        <taxon>Insecta</taxon>
        <taxon>Pterygota</taxon>
        <taxon>Neoptera</taxon>
        <taxon>Paraneoptera</taxon>
        <taxon>Psocodea</taxon>
        <taxon>Troctomorpha</taxon>
        <taxon>Phthiraptera</taxon>
        <taxon>Anoplura</taxon>
        <taxon>Polyplacidae</taxon>
        <taxon>Polyplax</taxon>
    </lineage>
</organism>
<sequence length="90" mass="10438">MAADRDKVNLPEGRDKTDRKTFRQINHFNGPTCVHEWTLTHSTHERCSRAVQKVKEPQKTTKISLSNSARLENSTEVLRVVLKHCERNAR</sequence>
<dbReference type="EMBL" id="JAWJWE010000037">
    <property type="protein sequence ID" value="KAK6625104.1"/>
    <property type="molecule type" value="Genomic_DNA"/>
</dbReference>
<protein>
    <submittedName>
        <fullName evidence="1">Uncharacterized protein</fullName>
    </submittedName>
</protein>
<evidence type="ECO:0000313" key="1">
    <source>
        <dbReference type="EMBL" id="KAK6625104.1"/>
    </source>
</evidence>
<dbReference type="AlphaFoldDB" id="A0AAN8S8M2"/>